<protein>
    <submittedName>
        <fullName evidence="3">Protein DGCR6-like protein</fullName>
    </submittedName>
</protein>
<dbReference type="OrthoDB" id="21617at2759"/>
<dbReference type="PANTHER" id="PTHR13054">
    <property type="entry name" value="DIGEORGE SYNDROME CRITICAL REGION 6 DGCR6 FAMILY MEMBER"/>
    <property type="match status" value="1"/>
</dbReference>
<comment type="caution">
    <text evidence="3">The sequence shown here is derived from an EMBL/GenBank/DDBJ whole genome shotgun (WGS) entry which is preliminary data.</text>
</comment>
<evidence type="ECO:0000256" key="1">
    <source>
        <dbReference type="ARBA" id="ARBA00005939"/>
    </source>
</evidence>
<organism evidence="3 4">
    <name type="scientific">Leptotrombidium deliense</name>
    <dbReference type="NCBI Taxonomy" id="299467"/>
    <lineage>
        <taxon>Eukaryota</taxon>
        <taxon>Metazoa</taxon>
        <taxon>Ecdysozoa</taxon>
        <taxon>Arthropoda</taxon>
        <taxon>Chelicerata</taxon>
        <taxon>Arachnida</taxon>
        <taxon>Acari</taxon>
        <taxon>Acariformes</taxon>
        <taxon>Trombidiformes</taxon>
        <taxon>Prostigmata</taxon>
        <taxon>Anystina</taxon>
        <taxon>Parasitengona</taxon>
        <taxon>Trombiculoidea</taxon>
        <taxon>Trombiculidae</taxon>
        <taxon>Leptotrombidium</taxon>
    </lineage>
</organism>
<accession>A0A443S685</accession>
<dbReference type="InterPro" id="IPR010849">
    <property type="entry name" value="Gonadal"/>
</dbReference>
<keyword evidence="4" id="KW-1185">Reference proteome</keyword>
<comment type="similarity">
    <text evidence="1">Belongs to the gonadal family.</text>
</comment>
<feature type="region of interest" description="Disordered" evidence="2">
    <location>
        <begin position="1"/>
        <end position="22"/>
    </location>
</feature>
<dbReference type="STRING" id="299467.A0A443S685"/>
<evidence type="ECO:0000313" key="4">
    <source>
        <dbReference type="Proteomes" id="UP000288716"/>
    </source>
</evidence>
<evidence type="ECO:0000256" key="2">
    <source>
        <dbReference type="SAM" id="MobiDB-lite"/>
    </source>
</evidence>
<dbReference type="AlphaFoldDB" id="A0A443S685"/>
<dbReference type="PANTHER" id="PTHR13054:SF2">
    <property type="entry name" value="PROTEIN DGCR6"/>
    <property type="match status" value="1"/>
</dbReference>
<gene>
    <name evidence="3" type="ORF">B4U80_08161</name>
</gene>
<proteinExistence type="inferred from homology"/>
<reference evidence="3 4" key="1">
    <citation type="journal article" date="2018" name="Gigascience">
        <title>Genomes of trombidid mites reveal novel predicted allergens and laterally-transferred genes associated with secondary metabolism.</title>
        <authorList>
            <person name="Dong X."/>
            <person name="Chaisiri K."/>
            <person name="Xia D."/>
            <person name="Armstrong S.D."/>
            <person name="Fang Y."/>
            <person name="Donnelly M.J."/>
            <person name="Kadowaki T."/>
            <person name="McGarry J.W."/>
            <person name="Darby A.C."/>
            <person name="Makepeace B.L."/>
        </authorList>
    </citation>
    <scope>NUCLEOTIDE SEQUENCE [LARGE SCALE GENOMIC DNA]</scope>
    <source>
        <strain evidence="3">UoL-UT</strain>
    </source>
</reference>
<evidence type="ECO:0000313" key="3">
    <source>
        <dbReference type="EMBL" id="RWS22925.1"/>
    </source>
</evidence>
<dbReference type="EMBL" id="NCKV01007555">
    <property type="protein sequence ID" value="RWS22925.1"/>
    <property type="molecule type" value="Genomic_DNA"/>
</dbReference>
<name>A0A443S685_9ACAR</name>
<dbReference type="Pfam" id="PF07324">
    <property type="entry name" value="DGCR6"/>
    <property type="match status" value="1"/>
</dbReference>
<dbReference type="VEuPathDB" id="VectorBase:LDEU009115"/>
<dbReference type="Proteomes" id="UP000288716">
    <property type="component" value="Unassembled WGS sequence"/>
</dbReference>
<feature type="compositionally biased region" description="Polar residues" evidence="2">
    <location>
        <begin position="1"/>
        <end position="13"/>
    </location>
</feature>
<sequence length="198" mass="23048">MYNNYSTSEQQNEGTEDTSDDFAKREKLQEKHYKLLGELQSMASELPIKFQQRFPYELLSNLSNCLLDDTIYQIVKGLKNIQHISEKNLFEKRQKAVESFRGMKLNLRKKHQEALSKGEMTSNEVKAAEEEFERFVAEETRKMDMRTVQDLDQIVSEQQVTLERAGVAGFYVTNNPTDIQIQMHLLSFILRVGKSQKS</sequence>